<name>A0ABM5YXY4_9BACT</name>
<accession>A0ABM5YXY4</accession>
<reference evidence="3 4" key="1">
    <citation type="journal article" date="2016" name="Front. Microbiol.">
        <title>Genome Sequence of the Piezophilic, Mesophilic Sulfate-Reducing Bacterium Desulfovibrio indicus J2T.</title>
        <authorList>
            <person name="Cao J."/>
            <person name="Maignien L."/>
            <person name="Shao Z."/>
            <person name="Alain K."/>
            <person name="Jebbar M."/>
        </authorList>
    </citation>
    <scope>NUCLEOTIDE SEQUENCE [LARGE SCALE GENOMIC DNA]</scope>
    <source>
        <strain evidence="3 4">J2</strain>
    </source>
</reference>
<dbReference type="EMBL" id="CP014206">
    <property type="protein sequence ID" value="AMK12285.1"/>
    <property type="molecule type" value="Genomic_DNA"/>
</dbReference>
<dbReference type="Pfam" id="PF02663">
    <property type="entry name" value="FmdE"/>
    <property type="match status" value="1"/>
</dbReference>
<dbReference type="InterPro" id="IPR003814">
    <property type="entry name" value="FmdEsu_dom"/>
</dbReference>
<sequence length="352" mass="37179">MKSLAAALVLLLCGAGLGYGADFGPAWTPGMKTAGTELQNAMARLKVTPDTEGFLAMTNAGYGEAEGASTEAYLDVIGETTGRTPGTRTLLAVDTPCSEPLWFALCNRDTGQLEYLKLTGTTYATQTLDIRPESIFRPEVWGETAKGPLGPRLFTVASITLAWSAGADWRMLKGAELHDHFCPGLNAGFIAKGYLDKNLPLGPGDRYVFIGAPSMCAMDALQSVYGATVGKSGAFSMYVPEAAKRNAVDGVAPSIIALRVNAKKDACDGLVLGFDWSASEKATGVTAADRSPKGGKSNPLFFISRVKMSWKLAQMPLEEKLAYIKVLRELHGPASLAAAIQNGGADPYAAIQ</sequence>
<keyword evidence="1" id="KW-0732">Signal</keyword>
<keyword evidence="4" id="KW-1185">Reference proteome</keyword>
<feature type="signal peptide" evidence="1">
    <location>
        <begin position="1"/>
        <end position="20"/>
    </location>
</feature>
<protein>
    <recommendedName>
        <fullName evidence="2">Formylmethanofuran dehydrogenase subunit E domain-containing protein</fullName>
    </recommendedName>
</protein>
<dbReference type="Gene3D" id="3.30.1330.130">
    <property type="match status" value="1"/>
</dbReference>
<evidence type="ECO:0000259" key="2">
    <source>
        <dbReference type="Pfam" id="PF02663"/>
    </source>
</evidence>
<feature type="domain" description="Formylmethanofuran dehydrogenase subunit E" evidence="2">
    <location>
        <begin position="178"/>
        <end position="232"/>
    </location>
</feature>
<evidence type="ECO:0000313" key="3">
    <source>
        <dbReference type="EMBL" id="AMK12285.1"/>
    </source>
</evidence>
<evidence type="ECO:0000313" key="4">
    <source>
        <dbReference type="Proteomes" id="UP000055611"/>
    </source>
</evidence>
<feature type="chain" id="PRO_5046924239" description="Formylmethanofuran dehydrogenase subunit E domain-containing protein" evidence="1">
    <location>
        <begin position="21"/>
        <end position="352"/>
    </location>
</feature>
<dbReference type="SUPFAM" id="SSF143555">
    <property type="entry name" value="FwdE-like"/>
    <property type="match status" value="1"/>
</dbReference>
<proteinExistence type="predicted"/>
<dbReference type="Proteomes" id="UP000055611">
    <property type="component" value="Chromosome"/>
</dbReference>
<gene>
    <name evidence="3" type="ORF">AWY79_14805</name>
</gene>
<organism evidence="3 4">
    <name type="scientific">Pseudodesulfovibrio indicus</name>
    <dbReference type="NCBI Taxonomy" id="1716143"/>
    <lineage>
        <taxon>Bacteria</taxon>
        <taxon>Pseudomonadati</taxon>
        <taxon>Thermodesulfobacteriota</taxon>
        <taxon>Desulfovibrionia</taxon>
        <taxon>Desulfovibrionales</taxon>
        <taxon>Desulfovibrionaceae</taxon>
    </lineage>
</organism>
<evidence type="ECO:0000256" key="1">
    <source>
        <dbReference type="SAM" id="SignalP"/>
    </source>
</evidence>